<evidence type="ECO:0000313" key="3">
    <source>
        <dbReference type="Proteomes" id="UP000310506"/>
    </source>
</evidence>
<evidence type="ECO:0000313" key="2">
    <source>
        <dbReference type="EMBL" id="THB60380.1"/>
    </source>
</evidence>
<dbReference type="Pfam" id="PF13751">
    <property type="entry name" value="DDE_Tnp_1_6"/>
    <property type="match status" value="1"/>
</dbReference>
<reference evidence="2 3" key="1">
    <citation type="submission" date="2019-01" db="EMBL/GenBank/DDBJ databases">
        <title>Vagococcus silagei sp. nov. isolated from brewer's grain.</title>
        <authorList>
            <person name="Guu J.-R."/>
        </authorList>
    </citation>
    <scope>NUCLEOTIDE SEQUENCE [LARGE SCALE GENOMIC DNA]</scope>
    <source>
        <strain evidence="2 3">2B-2</strain>
    </source>
</reference>
<name>A0A4S3B3N5_9ENTE</name>
<sequence length="92" mass="10945">MTGKSYRQRKIDVEPAFGNLKANVAFNRLSVRGKDKVTQELGFVFMALNLRKLRKNRKDTSQKIRKNKHSEMTLIIFERLFYFKRLFGQPLH</sequence>
<comment type="caution">
    <text evidence="2">The sequence shown here is derived from an EMBL/GenBank/DDBJ whole genome shotgun (WGS) entry which is preliminary data.</text>
</comment>
<proteinExistence type="predicted"/>
<gene>
    <name evidence="2" type="ORF">ESZ54_10995</name>
</gene>
<keyword evidence="3" id="KW-1185">Reference proteome</keyword>
<dbReference type="AlphaFoldDB" id="A0A4S3B3N5"/>
<protein>
    <recommendedName>
        <fullName evidence="1">Transposase DDE domain-containing protein</fullName>
    </recommendedName>
</protein>
<dbReference type="InterPro" id="IPR025668">
    <property type="entry name" value="Tnp_DDE_dom"/>
</dbReference>
<evidence type="ECO:0000259" key="1">
    <source>
        <dbReference type="Pfam" id="PF13751"/>
    </source>
</evidence>
<accession>A0A4S3B3N5</accession>
<dbReference type="OrthoDB" id="2236403at2"/>
<dbReference type="EMBL" id="SDGV01000026">
    <property type="protein sequence ID" value="THB60380.1"/>
    <property type="molecule type" value="Genomic_DNA"/>
</dbReference>
<organism evidence="2 3">
    <name type="scientific">Vagococcus silagei</name>
    <dbReference type="NCBI Taxonomy" id="2508885"/>
    <lineage>
        <taxon>Bacteria</taxon>
        <taxon>Bacillati</taxon>
        <taxon>Bacillota</taxon>
        <taxon>Bacilli</taxon>
        <taxon>Lactobacillales</taxon>
        <taxon>Enterococcaceae</taxon>
        <taxon>Vagococcus</taxon>
    </lineage>
</organism>
<dbReference type="Proteomes" id="UP000310506">
    <property type="component" value="Unassembled WGS sequence"/>
</dbReference>
<feature type="domain" description="Transposase DDE" evidence="1">
    <location>
        <begin position="4"/>
        <end position="53"/>
    </location>
</feature>